<dbReference type="EMBL" id="JAKLTN010000004">
    <property type="protein sequence ID" value="MCG2578700.1"/>
    <property type="molecule type" value="Genomic_DNA"/>
</dbReference>
<keyword evidence="2" id="KW-1185">Reference proteome</keyword>
<gene>
    <name evidence="1" type="ORF">LZ012_17005</name>
</gene>
<comment type="caution">
    <text evidence="1">The sequence shown here is derived from an EMBL/GenBank/DDBJ whole genome shotgun (WGS) entry which is preliminary data.</text>
</comment>
<dbReference type="RefSeq" id="WP_275712090.1">
    <property type="nucleotide sequence ID" value="NZ_JAKLTN010000004.1"/>
</dbReference>
<evidence type="ECO:0000313" key="2">
    <source>
        <dbReference type="Proteomes" id="UP001165384"/>
    </source>
</evidence>
<organism evidence="1 2">
    <name type="scientific">Dechloromonas hankyongensis</name>
    <dbReference type="NCBI Taxonomy" id="2908002"/>
    <lineage>
        <taxon>Bacteria</taxon>
        <taxon>Pseudomonadati</taxon>
        <taxon>Pseudomonadota</taxon>
        <taxon>Betaproteobacteria</taxon>
        <taxon>Rhodocyclales</taxon>
        <taxon>Azonexaceae</taxon>
        <taxon>Dechloromonas</taxon>
    </lineage>
</organism>
<name>A0ABS9K692_9RHOO</name>
<accession>A0ABS9K692</accession>
<sequence>MTRITDRSWTRRTLKSPLVWLGATGVPAASATARTSRERTGISWRRRVSALLCCGSSGDWTIRPICYSAYRFPGTGSLQRHSKVIDGYERAAMSAMHRLFARWRHRDAPAGEVDRGYVSEFTHFIDDFLKDHPEVVRDQKVGFRIWWDKQIDLTAEEKAREDTVPDDGYGFYSSAWHRPKH</sequence>
<dbReference type="Pfam" id="PF11943">
    <property type="entry name" value="DUF3460"/>
    <property type="match status" value="1"/>
</dbReference>
<dbReference type="Proteomes" id="UP001165384">
    <property type="component" value="Unassembled WGS sequence"/>
</dbReference>
<reference evidence="1" key="1">
    <citation type="submission" date="2022-01" db="EMBL/GenBank/DDBJ databases">
        <authorList>
            <person name="Jo J.-H."/>
            <person name="Im W.-T."/>
        </authorList>
    </citation>
    <scope>NUCLEOTIDE SEQUENCE</scope>
    <source>
        <strain evidence="1">XY25</strain>
    </source>
</reference>
<evidence type="ECO:0000313" key="1">
    <source>
        <dbReference type="EMBL" id="MCG2578700.1"/>
    </source>
</evidence>
<dbReference type="InterPro" id="IPR021853">
    <property type="entry name" value="DUF3460"/>
</dbReference>
<protein>
    <submittedName>
        <fullName evidence="1">DUF3460 family protein</fullName>
    </submittedName>
</protein>
<proteinExistence type="predicted"/>